<dbReference type="Gene3D" id="3.90.180.10">
    <property type="entry name" value="Medium-chain alcohol dehydrogenases, catalytic domain"/>
    <property type="match status" value="1"/>
</dbReference>
<dbReference type="SMART" id="SM00829">
    <property type="entry name" value="PKS_ER"/>
    <property type="match status" value="1"/>
</dbReference>
<dbReference type="InterPro" id="IPR036291">
    <property type="entry name" value="NAD(P)-bd_dom_sf"/>
</dbReference>
<dbReference type="InterPro" id="IPR013154">
    <property type="entry name" value="ADH-like_N"/>
</dbReference>
<dbReference type="AlphaFoldDB" id="A0A1M2VMB0"/>
<dbReference type="Gene3D" id="3.40.50.720">
    <property type="entry name" value="NAD(P)-binding Rossmann-like Domain"/>
    <property type="match status" value="1"/>
</dbReference>
<gene>
    <name evidence="2" type="ORF">TRAPUB_341</name>
</gene>
<dbReference type="EMBL" id="MNAD01001018">
    <property type="protein sequence ID" value="OJT08731.1"/>
    <property type="molecule type" value="Genomic_DNA"/>
</dbReference>
<accession>A0A1M2VMB0</accession>
<dbReference type="GO" id="GO:0016651">
    <property type="term" value="F:oxidoreductase activity, acting on NAD(P)H"/>
    <property type="evidence" value="ECO:0007669"/>
    <property type="project" value="InterPro"/>
</dbReference>
<evidence type="ECO:0000313" key="3">
    <source>
        <dbReference type="Proteomes" id="UP000184267"/>
    </source>
</evidence>
<dbReference type="InterPro" id="IPR013149">
    <property type="entry name" value="ADH-like_C"/>
</dbReference>
<comment type="caution">
    <text evidence="2">The sequence shown here is derived from an EMBL/GenBank/DDBJ whole genome shotgun (WGS) entry which is preliminary data.</text>
</comment>
<dbReference type="PANTHER" id="PTHR45348">
    <property type="entry name" value="HYPOTHETICAL OXIDOREDUCTASE (EUROFUNG)"/>
    <property type="match status" value="1"/>
</dbReference>
<reference evidence="2 3" key="1">
    <citation type="submission" date="2016-10" db="EMBL/GenBank/DDBJ databases">
        <title>Genome sequence of the basidiomycete white-rot fungus Trametes pubescens.</title>
        <authorList>
            <person name="Makela M.R."/>
            <person name="Granchi Z."/>
            <person name="Peng M."/>
            <person name="De Vries R.P."/>
            <person name="Grigoriev I."/>
            <person name="Riley R."/>
            <person name="Hilden K."/>
        </authorList>
    </citation>
    <scope>NUCLEOTIDE SEQUENCE [LARGE SCALE GENOMIC DNA]</scope>
    <source>
        <strain evidence="2 3">FBCC735</strain>
    </source>
</reference>
<dbReference type="SUPFAM" id="SSF50129">
    <property type="entry name" value="GroES-like"/>
    <property type="match status" value="1"/>
</dbReference>
<dbReference type="PANTHER" id="PTHR45348:SF2">
    <property type="entry name" value="ZINC-TYPE ALCOHOL DEHYDROGENASE-LIKE PROTEIN C2E1P3.01"/>
    <property type="match status" value="1"/>
</dbReference>
<dbReference type="InterPro" id="IPR020843">
    <property type="entry name" value="ER"/>
</dbReference>
<keyword evidence="3" id="KW-1185">Reference proteome</keyword>
<evidence type="ECO:0000313" key="2">
    <source>
        <dbReference type="EMBL" id="OJT08731.1"/>
    </source>
</evidence>
<dbReference type="InterPro" id="IPR047122">
    <property type="entry name" value="Trans-enoyl_RdTase-like"/>
</dbReference>
<dbReference type="Pfam" id="PF08240">
    <property type="entry name" value="ADH_N"/>
    <property type="match status" value="1"/>
</dbReference>
<organism evidence="2 3">
    <name type="scientific">Trametes pubescens</name>
    <name type="common">White-rot fungus</name>
    <dbReference type="NCBI Taxonomy" id="154538"/>
    <lineage>
        <taxon>Eukaryota</taxon>
        <taxon>Fungi</taxon>
        <taxon>Dikarya</taxon>
        <taxon>Basidiomycota</taxon>
        <taxon>Agaricomycotina</taxon>
        <taxon>Agaricomycetes</taxon>
        <taxon>Polyporales</taxon>
        <taxon>Polyporaceae</taxon>
        <taxon>Trametes</taxon>
    </lineage>
</organism>
<name>A0A1M2VMB0_TRAPU</name>
<dbReference type="SUPFAM" id="SSF51735">
    <property type="entry name" value="NAD(P)-binding Rossmann-fold domains"/>
    <property type="match status" value="1"/>
</dbReference>
<dbReference type="Proteomes" id="UP000184267">
    <property type="component" value="Unassembled WGS sequence"/>
</dbReference>
<dbReference type="STRING" id="154538.A0A1M2VMB0"/>
<dbReference type="InterPro" id="IPR011032">
    <property type="entry name" value="GroES-like_sf"/>
</dbReference>
<dbReference type="OMA" id="FVAKADY"/>
<dbReference type="Pfam" id="PF00107">
    <property type="entry name" value="ADH_zinc_N"/>
    <property type="match status" value="1"/>
</dbReference>
<dbReference type="OrthoDB" id="3233595at2759"/>
<proteinExistence type="predicted"/>
<evidence type="ECO:0000259" key="1">
    <source>
        <dbReference type="SMART" id="SM00829"/>
    </source>
</evidence>
<dbReference type="CDD" id="cd08249">
    <property type="entry name" value="enoyl_reductase_like"/>
    <property type="match status" value="1"/>
</dbReference>
<sequence>MSARQQKALFLESKCGQFAVRATAIPEPSVDEVLIRVEASALNPSDWKIQQFGMVVEEFPTILGWDAAGTVVRVGSAIQDQFAVGNRVIVQGWFTDGGRSAHGTYRQYLAARPNTVAKISQDFPLESAASLPSGLVTAAFSLFNEKAVPFISLYDGKESSSSVKLTPPWEARGRGLYTGKPIFVLGGASTVGQFVIQLAKLAGFAPIITTASLHNVKYLKSLGATHVLERSVGQGHLRAEIMRIAGGPLALAYDAISRDESFALSYGVTAPTGELIIVSPGVFPAENRKKVHLANGLFNSPVNKDVGESLRMHLKDLLEARDVKVSLSTDANDNSPLNRISLT</sequence>
<feature type="domain" description="Enoyl reductase (ER)" evidence="1">
    <location>
        <begin position="16"/>
        <end position="327"/>
    </location>
</feature>
<protein>
    <submittedName>
        <fullName evidence="2">Protein TOXD</fullName>
    </submittedName>
</protein>